<dbReference type="InterPro" id="IPR009057">
    <property type="entry name" value="Homeodomain-like_sf"/>
</dbReference>
<dbReference type="EMBL" id="LIYD01000005">
    <property type="protein sequence ID" value="KOS04846.1"/>
    <property type="molecule type" value="Genomic_DNA"/>
</dbReference>
<evidence type="ECO:0000256" key="2">
    <source>
        <dbReference type="ARBA" id="ARBA00022840"/>
    </source>
</evidence>
<dbReference type="OrthoDB" id="9782110at2"/>
<dbReference type="GO" id="GO:0043565">
    <property type="term" value="F:sequence-specific DNA binding"/>
    <property type="evidence" value="ECO:0007669"/>
    <property type="project" value="InterPro"/>
</dbReference>
<protein>
    <submittedName>
        <fullName evidence="9">Fis family transcriptional regulator</fullName>
    </submittedName>
</protein>
<sequence>MKQKVLIVEDQFIEANDLEIMLLKAGYQVAGIANSVAEALKLIEKEKPGLVLVDIFLKGKETGIDLAGVLNEKAIPFIFISANSNHEVLMAAKATQPYGFIVKPFRERDLMVTLEIAQYRYENSAEANLRKEADLQKKLKSIADEKEGWEQKMLKTAIALQTYVPFDYMVAGFRTAGEIPYNAISFLRVGFNEYQVIGLPELQLITHTTLKELAALQAATPTETEPQLFNGDDFVKITIKPSMRRLVSEQFGMKSMLIFPLMAPNGETFYFFFYSRRPDTYKNEYIVLLRTFKNILVEAVARMLSIEKAPVQEQLPKKEPVPVKSPVSNVFSGIVGKSHLLLNVFDNIAQVAPADTSVLILGESGTGKERIAQCIHDLSKRAKQPLIKINCAALPANLIESELFGHEKGAFTGAVEKRTGKFELANKGTIFLDEIGEMPLELQSKLLRVLQEKEIERIGGGAAVKIDVRIIAATNRELEKEVAAGRFRLDLYYRLNIFPINLPPLRERREDIPLLADHFVGYFNRKIGKSINGLSKEALKEALAYNWPGNIRELENLMERAVLLAREDTIKELQLPRHSIAEAEGATPLGDSFKTIEDNEREHIMRALKKCNGKVWGAGGAAELLDLPPSTLNSRMKKLGIKRDFS</sequence>
<dbReference type="Gene3D" id="1.10.10.60">
    <property type="entry name" value="Homeodomain-like"/>
    <property type="match status" value="1"/>
</dbReference>
<gene>
    <name evidence="9" type="ORF">AM493_01395</name>
</gene>
<evidence type="ECO:0000256" key="4">
    <source>
        <dbReference type="ARBA" id="ARBA00023125"/>
    </source>
</evidence>
<dbReference type="SUPFAM" id="SSF52540">
    <property type="entry name" value="P-loop containing nucleoside triphosphate hydrolases"/>
    <property type="match status" value="1"/>
</dbReference>
<evidence type="ECO:0000256" key="3">
    <source>
        <dbReference type="ARBA" id="ARBA00023015"/>
    </source>
</evidence>
<dbReference type="Pfam" id="PF00158">
    <property type="entry name" value="Sigma54_activat"/>
    <property type="match status" value="1"/>
</dbReference>
<dbReference type="Gene3D" id="3.40.50.300">
    <property type="entry name" value="P-loop containing nucleotide triphosphate hydrolases"/>
    <property type="match status" value="1"/>
</dbReference>
<dbReference type="PROSITE" id="PS50110">
    <property type="entry name" value="RESPONSE_REGULATORY"/>
    <property type="match status" value="1"/>
</dbReference>
<dbReference type="Pfam" id="PF25601">
    <property type="entry name" value="AAA_lid_14"/>
    <property type="match status" value="1"/>
</dbReference>
<keyword evidence="3" id="KW-0805">Transcription regulation</keyword>
<dbReference type="RefSeq" id="WP_054405890.1">
    <property type="nucleotide sequence ID" value="NZ_FOYA01000004.1"/>
</dbReference>
<keyword evidence="1" id="KW-0547">Nucleotide-binding</keyword>
<dbReference type="PANTHER" id="PTHR32071:SF57">
    <property type="entry name" value="C4-DICARBOXYLATE TRANSPORT TRANSCRIPTIONAL REGULATORY PROTEIN DCTD"/>
    <property type="match status" value="1"/>
</dbReference>
<evidence type="ECO:0000256" key="6">
    <source>
        <dbReference type="PROSITE-ProRule" id="PRU00169"/>
    </source>
</evidence>
<keyword evidence="6" id="KW-0597">Phosphoprotein</keyword>
<dbReference type="InterPro" id="IPR058031">
    <property type="entry name" value="AAA_lid_NorR"/>
</dbReference>
<dbReference type="InterPro" id="IPR001789">
    <property type="entry name" value="Sig_transdc_resp-reg_receiver"/>
</dbReference>
<dbReference type="PROSITE" id="PS00676">
    <property type="entry name" value="SIGMA54_INTERACT_2"/>
    <property type="match status" value="1"/>
</dbReference>
<dbReference type="Gene3D" id="1.10.8.60">
    <property type="match status" value="1"/>
</dbReference>
<dbReference type="InterPro" id="IPR003593">
    <property type="entry name" value="AAA+_ATPase"/>
</dbReference>
<keyword evidence="5" id="KW-0804">Transcription</keyword>
<dbReference type="SUPFAM" id="SSF52172">
    <property type="entry name" value="CheY-like"/>
    <property type="match status" value="1"/>
</dbReference>
<evidence type="ECO:0000256" key="5">
    <source>
        <dbReference type="ARBA" id="ARBA00023163"/>
    </source>
</evidence>
<proteinExistence type="predicted"/>
<name>A0A0M9VGU7_9FLAO</name>
<dbReference type="PATRIC" id="fig|1202724.3.peg.284"/>
<feature type="domain" description="Sigma-54 factor interaction" evidence="7">
    <location>
        <begin position="334"/>
        <end position="563"/>
    </location>
</feature>
<dbReference type="InterPro" id="IPR002078">
    <property type="entry name" value="Sigma_54_int"/>
</dbReference>
<keyword evidence="2" id="KW-0067">ATP-binding</keyword>
<reference evidence="9 10" key="1">
    <citation type="submission" date="2015-08" db="EMBL/GenBank/DDBJ databases">
        <title>Whole genome sequence of Flavobacterium akiainvivens IK-1T, from decaying Wikstroemia oahuensis, an endemic Hawaiian shrub.</title>
        <authorList>
            <person name="Wan X."/>
            <person name="Hou S."/>
            <person name="Saito J."/>
            <person name="Donachie S."/>
        </authorList>
    </citation>
    <scope>NUCLEOTIDE SEQUENCE [LARGE SCALE GENOMIC DNA]</scope>
    <source>
        <strain evidence="9 10">IK-1</strain>
    </source>
</reference>
<evidence type="ECO:0000256" key="1">
    <source>
        <dbReference type="ARBA" id="ARBA00022741"/>
    </source>
</evidence>
<dbReference type="Proteomes" id="UP000037755">
    <property type="component" value="Unassembled WGS sequence"/>
</dbReference>
<keyword evidence="4" id="KW-0238">DNA-binding</keyword>
<dbReference type="GO" id="GO:0000160">
    <property type="term" value="P:phosphorelay signal transduction system"/>
    <property type="evidence" value="ECO:0007669"/>
    <property type="project" value="InterPro"/>
</dbReference>
<evidence type="ECO:0000313" key="10">
    <source>
        <dbReference type="Proteomes" id="UP000037755"/>
    </source>
</evidence>
<organism evidence="9 10">
    <name type="scientific">Flavobacterium akiainvivens</name>
    <dbReference type="NCBI Taxonomy" id="1202724"/>
    <lineage>
        <taxon>Bacteria</taxon>
        <taxon>Pseudomonadati</taxon>
        <taxon>Bacteroidota</taxon>
        <taxon>Flavobacteriia</taxon>
        <taxon>Flavobacteriales</taxon>
        <taxon>Flavobacteriaceae</taxon>
        <taxon>Flavobacterium</taxon>
    </lineage>
</organism>
<dbReference type="Pfam" id="PF00072">
    <property type="entry name" value="Response_reg"/>
    <property type="match status" value="1"/>
</dbReference>
<dbReference type="Pfam" id="PF02954">
    <property type="entry name" value="HTH_8"/>
    <property type="match status" value="1"/>
</dbReference>
<dbReference type="AlphaFoldDB" id="A0A0M9VGU7"/>
<dbReference type="PROSITE" id="PS50045">
    <property type="entry name" value="SIGMA54_INTERACT_4"/>
    <property type="match status" value="1"/>
</dbReference>
<evidence type="ECO:0000313" key="9">
    <source>
        <dbReference type="EMBL" id="KOS04846.1"/>
    </source>
</evidence>
<dbReference type="SMART" id="SM00382">
    <property type="entry name" value="AAA"/>
    <property type="match status" value="1"/>
</dbReference>
<dbReference type="InterPro" id="IPR025944">
    <property type="entry name" value="Sigma_54_int_dom_CS"/>
</dbReference>
<dbReference type="PROSITE" id="PS00688">
    <property type="entry name" value="SIGMA54_INTERACT_3"/>
    <property type="match status" value="1"/>
</dbReference>
<dbReference type="PANTHER" id="PTHR32071">
    <property type="entry name" value="TRANSCRIPTIONAL REGULATORY PROTEIN"/>
    <property type="match status" value="1"/>
</dbReference>
<dbReference type="InterPro" id="IPR025943">
    <property type="entry name" value="Sigma_54_int_dom_ATP-bd_2"/>
</dbReference>
<dbReference type="InterPro" id="IPR025662">
    <property type="entry name" value="Sigma_54_int_dom_ATP-bd_1"/>
</dbReference>
<dbReference type="SMART" id="SM00448">
    <property type="entry name" value="REC"/>
    <property type="match status" value="1"/>
</dbReference>
<dbReference type="InterPro" id="IPR027417">
    <property type="entry name" value="P-loop_NTPase"/>
</dbReference>
<comment type="caution">
    <text evidence="9">The sequence shown here is derived from an EMBL/GenBank/DDBJ whole genome shotgun (WGS) entry which is preliminary data.</text>
</comment>
<dbReference type="PROSITE" id="PS00675">
    <property type="entry name" value="SIGMA54_INTERACT_1"/>
    <property type="match status" value="1"/>
</dbReference>
<dbReference type="GO" id="GO:0005524">
    <property type="term" value="F:ATP binding"/>
    <property type="evidence" value="ECO:0007669"/>
    <property type="project" value="UniProtKB-KW"/>
</dbReference>
<dbReference type="STRING" id="1202724.AM493_01395"/>
<accession>A0A0M9VGU7</accession>
<dbReference type="InterPro" id="IPR002197">
    <property type="entry name" value="HTH_Fis"/>
</dbReference>
<dbReference type="SUPFAM" id="SSF46689">
    <property type="entry name" value="Homeodomain-like"/>
    <property type="match status" value="1"/>
</dbReference>
<feature type="modified residue" description="4-aspartylphosphate" evidence="6">
    <location>
        <position position="54"/>
    </location>
</feature>
<keyword evidence="10" id="KW-1185">Reference proteome</keyword>
<dbReference type="Gene3D" id="3.40.50.2300">
    <property type="match status" value="1"/>
</dbReference>
<dbReference type="GO" id="GO:0006355">
    <property type="term" value="P:regulation of DNA-templated transcription"/>
    <property type="evidence" value="ECO:0007669"/>
    <property type="project" value="InterPro"/>
</dbReference>
<feature type="domain" description="Response regulatory" evidence="8">
    <location>
        <begin position="4"/>
        <end position="118"/>
    </location>
</feature>
<dbReference type="FunFam" id="3.40.50.300:FF:000006">
    <property type="entry name" value="DNA-binding transcriptional regulator NtrC"/>
    <property type="match status" value="1"/>
</dbReference>
<evidence type="ECO:0000259" key="8">
    <source>
        <dbReference type="PROSITE" id="PS50110"/>
    </source>
</evidence>
<dbReference type="InterPro" id="IPR011006">
    <property type="entry name" value="CheY-like_superfamily"/>
</dbReference>
<dbReference type="CDD" id="cd00009">
    <property type="entry name" value="AAA"/>
    <property type="match status" value="1"/>
</dbReference>
<evidence type="ECO:0000259" key="7">
    <source>
        <dbReference type="PROSITE" id="PS50045"/>
    </source>
</evidence>
<dbReference type="CDD" id="cd17534">
    <property type="entry name" value="REC_DC-like"/>
    <property type="match status" value="1"/>
</dbReference>